<dbReference type="EMBL" id="AYYR01000122">
    <property type="protein sequence ID" value="KRM73773.1"/>
    <property type="molecule type" value="Genomic_DNA"/>
</dbReference>
<dbReference type="Proteomes" id="UP000051845">
    <property type="component" value="Unassembled WGS sequence"/>
</dbReference>
<evidence type="ECO:0000256" key="2">
    <source>
        <dbReference type="ARBA" id="ARBA00022801"/>
    </source>
</evidence>
<comment type="caution">
    <text evidence="5">The sequence shown here is derived from an EMBL/GenBank/DDBJ whole genome shotgun (WGS) entry which is preliminary data.</text>
</comment>
<dbReference type="PRINTS" id="PR01002">
    <property type="entry name" value="FLGFLGJ"/>
</dbReference>
<protein>
    <submittedName>
        <fullName evidence="5">Muramidase (Flagellum-specific)</fullName>
    </submittedName>
</protein>
<feature type="signal peptide" evidence="3">
    <location>
        <begin position="1"/>
        <end position="33"/>
    </location>
</feature>
<evidence type="ECO:0000313" key="5">
    <source>
        <dbReference type="EMBL" id="KRM73773.1"/>
    </source>
</evidence>
<feature type="domain" description="SH3b" evidence="4">
    <location>
        <begin position="213"/>
        <end position="285"/>
    </location>
</feature>
<dbReference type="SMART" id="SM00047">
    <property type="entry name" value="LYZ2"/>
    <property type="match status" value="1"/>
</dbReference>
<feature type="chain" id="PRO_5006415151" evidence="3">
    <location>
        <begin position="34"/>
        <end position="288"/>
    </location>
</feature>
<evidence type="ECO:0000259" key="4">
    <source>
        <dbReference type="PROSITE" id="PS51781"/>
    </source>
</evidence>
<evidence type="ECO:0000256" key="3">
    <source>
        <dbReference type="SAM" id="SignalP"/>
    </source>
</evidence>
<proteinExistence type="inferred from homology"/>
<dbReference type="InterPro" id="IPR002901">
    <property type="entry name" value="MGlyc_endo_b_GlcNAc-like_dom"/>
</dbReference>
<sequence length="288" mass="31487">MEYNRMKLWIKLTATLTLALAVFGLSGARTAQADSHTAFITRLSKPVLQASKKYHLYGSVMMAQAALESDWGTSTLSTEANNYFGVKGTYSGQSVTMSTSEADGSGQFFNTMAQFKSYPSLQASINDYAQTLRDGTTWNPFLYENTWRENATSYTEAVDTIAQHYATDTNYASKIETIIAEYDLTSRFDDTTSNSDDATTTKITPGVSYATDKGTATIKSGSIKLYQQVPGPSVDATSSNTSALAGKKVTIQQRGIIKSSQTIWYQIKSGSTTGWVQLTDLLNLQESH</sequence>
<dbReference type="Gene3D" id="4.10.80.30">
    <property type="entry name" value="DNA polymerase, domain 6"/>
    <property type="match status" value="1"/>
</dbReference>
<dbReference type="PANTHER" id="PTHR33308:SF9">
    <property type="entry name" value="PEPTIDOGLYCAN HYDROLASE FLGJ"/>
    <property type="match status" value="1"/>
</dbReference>
<dbReference type="Pfam" id="PF01832">
    <property type="entry name" value="Glucosaminidase"/>
    <property type="match status" value="1"/>
</dbReference>
<dbReference type="PATRIC" id="fig|1423733.4.peg.1154"/>
<evidence type="ECO:0000256" key="1">
    <source>
        <dbReference type="ARBA" id="ARBA00010266"/>
    </source>
</evidence>
<keyword evidence="2" id="KW-0378">Hydrolase</keyword>
<dbReference type="Gene3D" id="1.10.530.10">
    <property type="match status" value="1"/>
</dbReference>
<keyword evidence="3" id="KW-0732">Signal</keyword>
<gene>
    <name evidence="5" type="ORF">FC82_GL001092</name>
</gene>
<dbReference type="GO" id="GO:0004040">
    <property type="term" value="F:amidase activity"/>
    <property type="evidence" value="ECO:0007669"/>
    <property type="project" value="InterPro"/>
</dbReference>
<reference evidence="5 6" key="1">
    <citation type="journal article" date="2015" name="Genome Announc.">
        <title>Expanding the biotechnology potential of lactobacilli through comparative genomics of 213 strains and associated genera.</title>
        <authorList>
            <person name="Sun Z."/>
            <person name="Harris H.M."/>
            <person name="McCann A."/>
            <person name="Guo C."/>
            <person name="Argimon S."/>
            <person name="Zhang W."/>
            <person name="Yang X."/>
            <person name="Jeffery I.B."/>
            <person name="Cooney J.C."/>
            <person name="Kagawa T.F."/>
            <person name="Liu W."/>
            <person name="Song Y."/>
            <person name="Salvetti E."/>
            <person name="Wrobel A."/>
            <person name="Rasinkangas P."/>
            <person name="Parkhill J."/>
            <person name="Rea M.C."/>
            <person name="O'Sullivan O."/>
            <person name="Ritari J."/>
            <person name="Douillard F.P."/>
            <person name="Paul Ross R."/>
            <person name="Yang R."/>
            <person name="Briner A.E."/>
            <person name="Felis G.E."/>
            <person name="de Vos W.M."/>
            <person name="Barrangou R."/>
            <person name="Klaenhammer T.R."/>
            <person name="Caufield P.W."/>
            <person name="Cui Y."/>
            <person name="Zhang H."/>
            <person name="O'Toole P.W."/>
        </authorList>
    </citation>
    <scope>NUCLEOTIDE SEQUENCE [LARGE SCALE GENOMIC DNA]</scope>
    <source>
        <strain evidence="5 6">DSM 20515</strain>
    </source>
</reference>
<dbReference type="PROSITE" id="PS51781">
    <property type="entry name" value="SH3B"/>
    <property type="match status" value="1"/>
</dbReference>
<name>A0A0R2B2K4_SECCO</name>
<dbReference type="AlphaFoldDB" id="A0A0R2B2K4"/>
<evidence type="ECO:0000313" key="6">
    <source>
        <dbReference type="Proteomes" id="UP000051845"/>
    </source>
</evidence>
<accession>A0A0R2B2K4</accession>
<dbReference type="InterPro" id="IPR051056">
    <property type="entry name" value="Glycosyl_Hydrolase_73"/>
</dbReference>
<dbReference type="InterPro" id="IPR003646">
    <property type="entry name" value="SH3-like_bac-type"/>
</dbReference>
<comment type="similarity">
    <text evidence="1">Belongs to the glycosyl hydrolase 73 family.</text>
</comment>
<organism evidence="5 6">
    <name type="scientific">Secundilactobacillus collinoides DSM 20515 = JCM 1123</name>
    <dbReference type="NCBI Taxonomy" id="1423733"/>
    <lineage>
        <taxon>Bacteria</taxon>
        <taxon>Bacillati</taxon>
        <taxon>Bacillota</taxon>
        <taxon>Bacilli</taxon>
        <taxon>Lactobacillales</taxon>
        <taxon>Lactobacillaceae</taxon>
        <taxon>Secundilactobacillus</taxon>
    </lineage>
</organism>
<dbReference type="PANTHER" id="PTHR33308">
    <property type="entry name" value="PEPTIDOGLYCAN HYDROLASE FLGJ"/>
    <property type="match status" value="1"/>
</dbReference>